<keyword evidence="1" id="KW-0812">Transmembrane</keyword>
<feature type="transmembrane region" description="Helical" evidence="1">
    <location>
        <begin position="49"/>
        <end position="72"/>
    </location>
</feature>
<gene>
    <name evidence="3" type="ORF">ACFSDE_06575</name>
</gene>
<dbReference type="PANTHER" id="PTHR23028:SF131">
    <property type="entry name" value="BLR2367 PROTEIN"/>
    <property type="match status" value="1"/>
</dbReference>
<feature type="transmembrane region" description="Helical" evidence="1">
    <location>
        <begin position="323"/>
        <end position="344"/>
    </location>
</feature>
<keyword evidence="1" id="KW-0472">Membrane</keyword>
<reference evidence="4" key="1">
    <citation type="journal article" date="2019" name="Int. J. Syst. Evol. Microbiol.">
        <title>The Global Catalogue of Microorganisms (GCM) 10K type strain sequencing project: providing services to taxonomists for standard genome sequencing and annotation.</title>
        <authorList>
            <consortium name="The Broad Institute Genomics Platform"/>
            <consortium name="The Broad Institute Genome Sequencing Center for Infectious Disease"/>
            <person name="Wu L."/>
            <person name="Ma J."/>
        </authorList>
    </citation>
    <scope>NUCLEOTIDE SEQUENCE [LARGE SCALE GENOMIC DNA]</scope>
    <source>
        <strain evidence="4">CGMCC 1.12477</strain>
    </source>
</reference>
<comment type="caution">
    <text evidence="3">The sequence shown here is derived from an EMBL/GenBank/DDBJ whole genome shotgun (WGS) entry which is preliminary data.</text>
</comment>
<sequence>MTSGDRLAYITGLRGIAALVVAVGHLLGMVPPDHPATSVFGANAYHLAIWPWLFGGQAVWLFLMVSGFALYWSEMRRRDAGRGATPLRVYALRRFWRIAPTYYAAVALGTVVLLVGSSVYLAPSPSLDTLRPVTPGGVVSHLLFVHNLNVQWIYQISPPLWSIGVEVHLYLLFPLLVRWHNPIVPACLLVVAVRALQYALDLPVFALAEFFLAGAVLSHVAERWRPIPGPLLWATALTFMGLGFVRLDLPGPADQLVWLIGFGTLLLALHQASAAERGNVTTWPTVQRLGDASYSLYAVHFPLALALWWGVGRLGLPHAAEAAVMVVLGLPLVLAATWGCYRWVETWSLGKVRDVGRVKPAPAEVLGG</sequence>
<feature type="transmembrane region" description="Helical" evidence="1">
    <location>
        <begin position="198"/>
        <end position="219"/>
    </location>
</feature>
<protein>
    <submittedName>
        <fullName evidence="3">Acyltransferase family protein</fullName>
        <ecNumber evidence="3">2.3.-.-</ecNumber>
    </submittedName>
</protein>
<dbReference type="Pfam" id="PF01757">
    <property type="entry name" value="Acyl_transf_3"/>
    <property type="match status" value="1"/>
</dbReference>
<feature type="transmembrane region" description="Helical" evidence="1">
    <location>
        <begin position="7"/>
        <end position="29"/>
    </location>
</feature>
<proteinExistence type="predicted"/>
<evidence type="ECO:0000256" key="1">
    <source>
        <dbReference type="SAM" id="Phobius"/>
    </source>
</evidence>
<feature type="transmembrane region" description="Helical" evidence="1">
    <location>
        <begin position="231"/>
        <end position="249"/>
    </location>
</feature>
<dbReference type="EMBL" id="JBHUGD010000003">
    <property type="protein sequence ID" value="MFD1946451.1"/>
    <property type="molecule type" value="Genomic_DNA"/>
</dbReference>
<keyword evidence="3" id="KW-0808">Transferase</keyword>
<dbReference type="RefSeq" id="WP_343916618.1">
    <property type="nucleotide sequence ID" value="NZ_BAAAJT010000002.1"/>
</dbReference>
<feature type="transmembrane region" description="Helical" evidence="1">
    <location>
        <begin position="294"/>
        <end position="311"/>
    </location>
</feature>
<organism evidence="3 4">
    <name type="scientific">Nocardioides aestuarii</name>
    <dbReference type="NCBI Taxonomy" id="252231"/>
    <lineage>
        <taxon>Bacteria</taxon>
        <taxon>Bacillati</taxon>
        <taxon>Actinomycetota</taxon>
        <taxon>Actinomycetes</taxon>
        <taxon>Propionibacteriales</taxon>
        <taxon>Nocardioidaceae</taxon>
        <taxon>Nocardioides</taxon>
    </lineage>
</organism>
<dbReference type="PANTHER" id="PTHR23028">
    <property type="entry name" value="ACETYLTRANSFERASE"/>
    <property type="match status" value="1"/>
</dbReference>
<name>A0ABW4TMW6_9ACTN</name>
<feature type="transmembrane region" description="Helical" evidence="1">
    <location>
        <begin position="102"/>
        <end position="122"/>
    </location>
</feature>
<feature type="transmembrane region" description="Helical" evidence="1">
    <location>
        <begin position="256"/>
        <end position="274"/>
    </location>
</feature>
<evidence type="ECO:0000313" key="4">
    <source>
        <dbReference type="Proteomes" id="UP001597351"/>
    </source>
</evidence>
<keyword evidence="4" id="KW-1185">Reference proteome</keyword>
<feature type="domain" description="Acyltransferase 3" evidence="2">
    <location>
        <begin position="8"/>
        <end position="341"/>
    </location>
</feature>
<dbReference type="InterPro" id="IPR050879">
    <property type="entry name" value="Acyltransferase_3"/>
</dbReference>
<keyword evidence="3" id="KW-0012">Acyltransferase</keyword>
<dbReference type="InterPro" id="IPR002656">
    <property type="entry name" value="Acyl_transf_3_dom"/>
</dbReference>
<evidence type="ECO:0000313" key="3">
    <source>
        <dbReference type="EMBL" id="MFD1946451.1"/>
    </source>
</evidence>
<evidence type="ECO:0000259" key="2">
    <source>
        <dbReference type="Pfam" id="PF01757"/>
    </source>
</evidence>
<dbReference type="GO" id="GO:0016746">
    <property type="term" value="F:acyltransferase activity"/>
    <property type="evidence" value="ECO:0007669"/>
    <property type="project" value="UniProtKB-KW"/>
</dbReference>
<keyword evidence="1" id="KW-1133">Transmembrane helix</keyword>
<accession>A0ABW4TMW6</accession>
<dbReference type="Proteomes" id="UP001597351">
    <property type="component" value="Unassembled WGS sequence"/>
</dbReference>
<dbReference type="EC" id="2.3.-.-" evidence="3"/>